<dbReference type="EMBL" id="BARS01000452">
    <property type="protein sequence ID" value="GAF77553.1"/>
    <property type="molecule type" value="Genomic_DNA"/>
</dbReference>
<dbReference type="AlphaFoldDB" id="X0S946"/>
<organism evidence="1">
    <name type="scientific">marine sediment metagenome</name>
    <dbReference type="NCBI Taxonomy" id="412755"/>
    <lineage>
        <taxon>unclassified sequences</taxon>
        <taxon>metagenomes</taxon>
        <taxon>ecological metagenomes</taxon>
    </lineage>
</organism>
<protein>
    <submittedName>
        <fullName evidence="1">Uncharacterized protein</fullName>
    </submittedName>
</protein>
<reference evidence="1" key="1">
    <citation type="journal article" date="2014" name="Front. Microbiol.">
        <title>High frequency of phylogenetically diverse reductive dehalogenase-homologous genes in deep subseafloor sedimentary metagenomes.</title>
        <authorList>
            <person name="Kawai M."/>
            <person name="Futagami T."/>
            <person name="Toyoda A."/>
            <person name="Takaki Y."/>
            <person name="Nishi S."/>
            <person name="Hori S."/>
            <person name="Arai W."/>
            <person name="Tsubouchi T."/>
            <person name="Morono Y."/>
            <person name="Uchiyama I."/>
            <person name="Ito T."/>
            <person name="Fujiyama A."/>
            <person name="Inagaki F."/>
            <person name="Takami H."/>
        </authorList>
    </citation>
    <scope>NUCLEOTIDE SEQUENCE</scope>
    <source>
        <strain evidence="1">Expedition CK06-06</strain>
    </source>
</reference>
<proteinExistence type="predicted"/>
<gene>
    <name evidence="1" type="ORF">S01H1_01107</name>
</gene>
<evidence type="ECO:0000313" key="1">
    <source>
        <dbReference type="EMBL" id="GAF77553.1"/>
    </source>
</evidence>
<name>X0S946_9ZZZZ</name>
<comment type="caution">
    <text evidence="1">The sequence shown here is derived from an EMBL/GenBank/DDBJ whole genome shotgun (WGS) entry which is preliminary data.</text>
</comment>
<sequence length="79" mass="9017">MRDEPLKKPLFIYAQNWYNPEACTECPEFNFVLLPEGAAAFCNCIEDDRPCVFSELEDMEIDLQSTARLTLEALSPLEA</sequence>
<accession>X0S946</accession>